<sequence>MASYFDPQSSSKLAAEVVVKSPVQVDGLSPEDADTDAENRNKFLTPQVSRILENLDERSSSDGELSASHDSESSQEERIKKEGENNTEGSSSLRIQLSAIPENIPTKGLVQPPRSPGAGLHSRREKHPHLARFHSLRSMLFASRIEDAHAQCKEAKAKEEAEAKWKAEYQQRKAFNRPRTPGSPNKSPTHDGFSHKLGNKLRRMTSKEGFPSKDTKGEESTASSDVSDECDIPYEFPRTEKDGTAPQVESLGNSDVEDLVRWVSRRDPPSDGEVRENVKAARDIDSGRESLGHSDIEELVRWVSRKDEADVESTLDNIGEDASTGSESEGNSPGQDSLAHADIDGLVQWVSRKEGPNVGPVWKKKPSHILGDLGSEIESSDELVRWATHKDDTSGKSAHSDASGISTISDLGDEFAKGRGSLAQRDVDDLVRWIRRKDGKKSDLKGGDDKMPSGGDEEGGGMRTDQGILAPGDGGEHIR</sequence>
<evidence type="ECO:0000313" key="2">
    <source>
        <dbReference type="Proteomes" id="UP000799755"/>
    </source>
</evidence>
<dbReference type="EMBL" id="MU003529">
    <property type="protein sequence ID" value="KAF2465615.1"/>
    <property type="molecule type" value="Genomic_DNA"/>
</dbReference>
<dbReference type="Proteomes" id="UP000799755">
    <property type="component" value="Unassembled WGS sequence"/>
</dbReference>
<name>A0ACB6QFG6_9PLEO</name>
<proteinExistence type="predicted"/>
<keyword evidence="2" id="KW-1185">Reference proteome</keyword>
<organism evidence="1 2">
    <name type="scientific">Lindgomyces ingoldianus</name>
    <dbReference type="NCBI Taxonomy" id="673940"/>
    <lineage>
        <taxon>Eukaryota</taxon>
        <taxon>Fungi</taxon>
        <taxon>Dikarya</taxon>
        <taxon>Ascomycota</taxon>
        <taxon>Pezizomycotina</taxon>
        <taxon>Dothideomycetes</taxon>
        <taxon>Pleosporomycetidae</taxon>
        <taxon>Pleosporales</taxon>
        <taxon>Lindgomycetaceae</taxon>
        <taxon>Lindgomyces</taxon>
    </lineage>
</organism>
<protein>
    <submittedName>
        <fullName evidence="1">Uncharacterized protein</fullName>
    </submittedName>
</protein>
<evidence type="ECO:0000313" key="1">
    <source>
        <dbReference type="EMBL" id="KAF2465615.1"/>
    </source>
</evidence>
<reference evidence="1" key="1">
    <citation type="journal article" date="2020" name="Stud. Mycol.">
        <title>101 Dothideomycetes genomes: a test case for predicting lifestyles and emergence of pathogens.</title>
        <authorList>
            <person name="Haridas S."/>
            <person name="Albert R."/>
            <person name="Binder M."/>
            <person name="Bloem J."/>
            <person name="Labutti K."/>
            <person name="Salamov A."/>
            <person name="Andreopoulos B."/>
            <person name="Baker S."/>
            <person name="Barry K."/>
            <person name="Bills G."/>
            <person name="Bluhm B."/>
            <person name="Cannon C."/>
            <person name="Castanera R."/>
            <person name="Culley D."/>
            <person name="Daum C."/>
            <person name="Ezra D."/>
            <person name="Gonzalez J."/>
            <person name="Henrissat B."/>
            <person name="Kuo A."/>
            <person name="Liang C."/>
            <person name="Lipzen A."/>
            <person name="Lutzoni F."/>
            <person name="Magnuson J."/>
            <person name="Mondo S."/>
            <person name="Nolan M."/>
            <person name="Ohm R."/>
            <person name="Pangilinan J."/>
            <person name="Park H.-J."/>
            <person name="Ramirez L."/>
            <person name="Alfaro M."/>
            <person name="Sun H."/>
            <person name="Tritt A."/>
            <person name="Yoshinaga Y."/>
            <person name="Zwiers L.-H."/>
            <person name="Turgeon B."/>
            <person name="Goodwin S."/>
            <person name="Spatafora J."/>
            <person name="Crous P."/>
            <person name="Grigoriev I."/>
        </authorList>
    </citation>
    <scope>NUCLEOTIDE SEQUENCE</scope>
    <source>
        <strain evidence="1">ATCC 200398</strain>
    </source>
</reference>
<gene>
    <name evidence="1" type="ORF">BDR25DRAFT_378801</name>
</gene>
<accession>A0ACB6QFG6</accession>
<comment type="caution">
    <text evidence="1">The sequence shown here is derived from an EMBL/GenBank/DDBJ whole genome shotgun (WGS) entry which is preliminary data.</text>
</comment>